<dbReference type="EMBL" id="UINC01082508">
    <property type="protein sequence ID" value="SVC27335.1"/>
    <property type="molecule type" value="Genomic_DNA"/>
</dbReference>
<sequence>MNQELLSPKKPPIYRDLLLVSTFALVVAAD</sequence>
<gene>
    <name evidence="1" type="ORF">METZ01_LOCUS280189</name>
</gene>
<name>A0A382KUV5_9ZZZZ</name>
<reference evidence="1" key="1">
    <citation type="submission" date="2018-05" db="EMBL/GenBank/DDBJ databases">
        <authorList>
            <person name="Lanie J.A."/>
            <person name="Ng W.-L."/>
            <person name="Kazmierczak K.M."/>
            <person name="Andrzejewski T.M."/>
            <person name="Davidsen T.M."/>
            <person name="Wayne K.J."/>
            <person name="Tettelin H."/>
            <person name="Glass J.I."/>
            <person name="Rusch D."/>
            <person name="Podicherti R."/>
            <person name="Tsui H.-C.T."/>
            <person name="Winkler M.E."/>
        </authorList>
    </citation>
    <scope>NUCLEOTIDE SEQUENCE</scope>
</reference>
<dbReference type="AlphaFoldDB" id="A0A382KUV5"/>
<feature type="non-terminal residue" evidence="1">
    <location>
        <position position="30"/>
    </location>
</feature>
<protein>
    <submittedName>
        <fullName evidence="1">Uncharacterized protein</fullName>
    </submittedName>
</protein>
<organism evidence="1">
    <name type="scientific">marine metagenome</name>
    <dbReference type="NCBI Taxonomy" id="408172"/>
    <lineage>
        <taxon>unclassified sequences</taxon>
        <taxon>metagenomes</taxon>
        <taxon>ecological metagenomes</taxon>
    </lineage>
</organism>
<proteinExistence type="predicted"/>
<evidence type="ECO:0000313" key="1">
    <source>
        <dbReference type="EMBL" id="SVC27335.1"/>
    </source>
</evidence>
<accession>A0A382KUV5</accession>